<evidence type="ECO:0000256" key="6">
    <source>
        <dbReference type="ARBA" id="ARBA00035120"/>
    </source>
</evidence>
<dbReference type="GO" id="GO:0005886">
    <property type="term" value="C:plasma membrane"/>
    <property type="evidence" value="ECO:0007669"/>
    <property type="project" value="UniProtKB-SubCell"/>
</dbReference>
<keyword evidence="8" id="KW-0407">Ion channel</keyword>
<evidence type="ECO:0000256" key="3">
    <source>
        <dbReference type="ARBA" id="ARBA00022692"/>
    </source>
</evidence>
<accession>A0A8A2VKB7</accession>
<comment type="subcellular location">
    <subcellularLocation>
        <location evidence="1 8">Cell membrane</location>
        <topology evidence="1 8">Multi-pass membrane protein</topology>
    </subcellularLocation>
</comment>
<dbReference type="InterPro" id="IPR003691">
    <property type="entry name" value="FluC"/>
</dbReference>
<dbReference type="KEGG" id="hakz:J0X25_08400"/>
<feature type="transmembrane region" description="Helical" evidence="8">
    <location>
        <begin position="96"/>
        <end position="121"/>
    </location>
</feature>
<dbReference type="GO" id="GO:0140114">
    <property type="term" value="P:cellular detoxification of fluoride"/>
    <property type="evidence" value="ECO:0007669"/>
    <property type="project" value="UniProtKB-UniRule"/>
</dbReference>
<comment type="similarity">
    <text evidence="6 8">Belongs to the fluoride channel Fluc/FEX (TC 1.A.43) family.</text>
</comment>
<reference evidence="9 10" key="1">
    <citation type="submission" date="2021-03" db="EMBL/GenBank/DDBJ databases">
        <title>Haloterrigena longa sp. nov. and Haloterrigena limicola sp. nov., extremely halophilic archaea isolated from a salt lake.</title>
        <authorList>
            <person name="Henglin C."/>
        </authorList>
    </citation>
    <scope>NUCLEOTIDE SEQUENCE [LARGE SCALE GENOMIC DNA]</scope>
    <source>
        <strain evidence="9 10">KZCA68</strain>
    </source>
</reference>
<keyword evidence="8" id="KW-0813">Transport</keyword>
<feature type="transmembrane region" description="Helical" evidence="8">
    <location>
        <begin position="12"/>
        <end position="31"/>
    </location>
</feature>
<dbReference type="Pfam" id="PF02537">
    <property type="entry name" value="CRCB"/>
    <property type="match status" value="1"/>
</dbReference>
<feature type="transmembrane region" description="Helical" evidence="8">
    <location>
        <begin position="70"/>
        <end position="90"/>
    </location>
</feature>
<keyword evidence="10" id="KW-1185">Reference proteome</keyword>
<comment type="caution">
    <text evidence="8">Lacks conserved residue(s) required for the propagation of feature annotation.</text>
</comment>
<protein>
    <recommendedName>
        <fullName evidence="8">Fluoride-specific ion channel FluC</fullName>
    </recommendedName>
</protein>
<evidence type="ECO:0000256" key="5">
    <source>
        <dbReference type="ARBA" id="ARBA00023136"/>
    </source>
</evidence>
<dbReference type="GeneID" id="63187319"/>
<keyword evidence="2 8" id="KW-1003">Cell membrane</keyword>
<proteinExistence type="inferred from homology"/>
<name>A0A8A2VKB7_9EURY</name>
<dbReference type="Proteomes" id="UP000663203">
    <property type="component" value="Chromosome"/>
</dbReference>
<keyword evidence="4 8" id="KW-1133">Transmembrane helix</keyword>
<organism evidence="9 10">
    <name type="scientific">Haloterrigena alkaliphila</name>
    <dbReference type="NCBI Taxonomy" id="2816475"/>
    <lineage>
        <taxon>Archaea</taxon>
        <taxon>Methanobacteriati</taxon>
        <taxon>Methanobacteriota</taxon>
        <taxon>Stenosarchaea group</taxon>
        <taxon>Halobacteria</taxon>
        <taxon>Halobacteriales</taxon>
        <taxon>Natrialbaceae</taxon>
        <taxon>Haloterrigena</taxon>
    </lineage>
</organism>
<keyword evidence="5 8" id="KW-0472">Membrane</keyword>
<keyword evidence="3 8" id="KW-0812">Transmembrane</keyword>
<evidence type="ECO:0000256" key="1">
    <source>
        <dbReference type="ARBA" id="ARBA00004651"/>
    </source>
</evidence>
<evidence type="ECO:0000313" key="10">
    <source>
        <dbReference type="Proteomes" id="UP000663203"/>
    </source>
</evidence>
<evidence type="ECO:0000256" key="4">
    <source>
        <dbReference type="ARBA" id="ARBA00022989"/>
    </source>
</evidence>
<comment type="function">
    <text evidence="8">Fluoride-specific ion channel. Important for reducing fluoride concentration in the cell, thus reducing its toxicity.</text>
</comment>
<dbReference type="AlphaFoldDB" id="A0A8A2VKB7"/>
<sequence>MTTDSLLARLETIALIAVGAVVGANLRYLAIGLGSDVGAVLVVNVLGSFALGVVVYEAEYAGCLGRESRLLLSTGLLSSLTTYSTFAVQTAMATDLVAVVAIVAGNYGLGFAGVLGGRAVARRLGDALESRTGGETA</sequence>
<dbReference type="HAMAP" id="MF_00454">
    <property type="entry name" value="FluC"/>
    <property type="match status" value="1"/>
</dbReference>
<dbReference type="GO" id="GO:0062054">
    <property type="term" value="F:fluoride channel activity"/>
    <property type="evidence" value="ECO:0007669"/>
    <property type="project" value="UniProtKB-UniRule"/>
</dbReference>
<keyword evidence="8" id="KW-0406">Ion transport</keyword>
<evidence type="ECO:0000256" key="8">
    <source>
        <dbReference type="HAMAP-Rule" id="MF_00454"/>
    </source>
</evidence>
<gene>
    <name evidence="8" type="primary">fluC</name>
    <name evidence="8" type="synonym">crcB</name>
    <name evidence="9" type="ORF">J0X25_08400</name>
</gene>
<comment type="catalytic activity">
    <reaction evidence="7">
        <text>fluoride(in) = fluoride(out)</text>
        <dbReference type="Rhea" id="RHEA:76159"/>
        <dbReference type="ChEBI" id="CHEBI:17051"/>
    </reaction>
    <physiologicalReaction direction="left-to-right" evidence="7">
        <dbReference type="Rhea" id="RHEA:76160"/>
    </physiologicalReaction>
</comment>
<dbReference type="RefSeq" id="WP_207290875.1">
    <property type="nucleotide sequence ID" value="NZ_CP071462.1"/>
</dbReference>
<evidence type="ECO:0000256" key="2">
    <source>
        <dbReference type="ARBA" id="ARBA00022475"/>
    </source>
</evidence>
<feature type="transmembrane region" description="Helical" evidence="8">
    <location>
        <begin position="37"/>
        <end position="58"/>
    </location>
</feature>
<evidence type="ECO:0000313" key="9">
    <source>
        <dbReference type="EMBL" id="QSX01161.1"/>
    </source>
</evidence>
<dbReference type="EMBL" id="CP071462">
    <property type="protein sequence ID" value="QSX01161.1"/>
    <property type="molecule type" value="Genomic_DNA"/>
</dbReference>
<evidence type="ECO:0000256" key="7">
    <source>
        <dbReference type="ARBA" id="ARBA00035585"/>
    </source>
</evidence>